<keyword evidence="6" id="KW-0399">Innate immunity</keyword>
<dbReference type="OrthoDB" id="9987373at2759"/>
<feature type="transmembrane region" description="Helical" evidence="14">
    <location>
        <begin position="509"/>
        <end position="528"/>
    </location>
</feature>
<dbReference type="GO" id="GO:0005615">
    <property type="term" value="C:extracellular space"/>
    <property type="evidence" value="ECO:0000318"/>
    <property type="project" value="GO_Central"/>
</dbReference>
<evidence type="ECO:0000256" key="13">
    <source>
        <dbReference type="ARBA" id="ARBA00023288"/>
    </source>
</evidence>
<feature type="domain" description="ZP" evidence="16">
    <location>
        <begin position="217"/>
        <end position="475"/>
    </location>
</feature>
<dbReference type="GO" id="GO:0016324">
    <property type="term" value="C:apical plasma membrane"/>
    <property type="evidence" value="ECO:0000318"/>
    <property type="project" value="GO_Central"/>
</dbReference>
<reference evidence="17 18" key="1">
    <citation type="journal article" date="2007" name="Nature">
        <title>Genome of the marsupial Monodelphis domestica reveals innovation in non-coding sequences.</title>
        <authorList>
            <person name="Mikkelsen T.S."/>
            <person name="Wakefield M.J."/>
            <person name="Aken B."/>
            <person name="Amemiya C.T."/>
            <person name="Chang J.L."/>
            <person name="Duke S."/>
            <person name="Garber M."/>
            <person name="Gentles A.J."/>
            <person name="Goodstadt L."/>
            <person name="Heger A."/>
            <person name="Jurka J."/>
            <person name="Kamal M."/>
            <person name="Mauceli E."/>
            <person name="Searle S.M."/>
            <person name="Sharpe T."/>
            <person name="Baker M.L."/>
            <person name="Batzer M.A."/>
            <person name="Benos P.V."/>
            <person name="Belov K."/>
            <person name="Clamp M."/>
            <person name="Cook A."/>
            <person name="Cuff J."/>
            <person name="Das R."/>
            <person name="Davidow L."/>
            <person name="Deakin J.E."/>
            <person name="Fazzari M.J."/>
            <person name="Glass J.L."/>
            <person name="Grabherr M."/>
            <person name="Greally J.M."/>
            <person name="Gu W."/>
            <person name="Hore T.A."/>
            <person name="Huttley G.A."/>
            <person name="Kleber M."/>
            <person name="Jirtle R.L."/>
            <person name="Koina E."/>
            <person name="Lee J.T."/>
            <person name="Mahony S."/>
            <person name="Marra M.A."/>
            <person name="Miller R.D."/>
            <person name="Nicholls R.D."/>
            <person name="Oda M."/>
            <person name="Papenfuss A.T."/>
            <person name="Parra Z.E."/>
            <person name="Pollock D.D."/>
            <person name="Ray D.A."/>
            <person name="Schein J.E."/>
            <person name="Speed T.P."/>
            <person name="Thompson K."/>
            <person name="VandeBerg J.L."/>
            <person name="Wade C.M."/>
            <person name="Walker J.A."/>
            <person name="Waters P.D."/>
            <person name="Webber C."/>
            <person name="Weidman J.R."/>
            <person name="Xie X."/>
            <person name="Zody M.C."/>
            <person name="Baldwin J."/>
            <person name="Abdouelleil A."/>
            <person name="Abdulkadir J."/>
            <person name="Abebe A."/>
            <person name="Abera B."/>
            <person name="Abreu J."/>
            <person name="Acer S.C."/>
            <person name="Aftuck L."/>
            <person name="Alexander A."/>
            <person name="An P."/>
            <person name="Anderson E."/>
            <person name="Anderson S."/>
            <person name="Arachi H."/>
            <person name="Azer M."/>
            <person name="Bachantsang P."/>
            <person name="Barry A."/>
            <person name="Bayul T."/>
            <person name="Berlin A."/>
            <person name="Bessette D."/>
            <person name="Bloom T."/>
            <person name="Bloom T."/>
            <person name="Boguslavskiy L."/>
            <person name="Bonnet C."/>
            <person name="Boukhgalter B."/>
            <person name="Bourzgui I."/>
            <person name="Brown A."/>
            <person name="Cahill P."/>
            <person name="Channer S."/>
            <person name="Cheshatsang Y."/>
            <person name="Chuda L."/>
            <person name="Citroen M."/>
            <person name="Collymore A."/>
            <person name="Cooke P."/>
            <person name="Costello M."/>
            <person name="D'Aco K."/>
            <person name="Daza R."/>
            <person name="De Haan G."/>
            <person name="DeGray S."/>
            <person name="DeMaso C."/>
            <person name="Dhargay N."/>
            <person name="Dooley K."/>
            <person name="Dooley E."/>
            <person name="Doricent M."/>
            <person name="Dorje P."/>
            <person name="Dorjee K."/>
            <person name="Dupes A."/>
            <person name="Elong R."/>
            <person name="Falk J."/>
            <person name="Farina A."/>
            <person name="Faro S."/>
            <person name="Ferguson D."/>
            <person name="Fisher S."/>
            <person name="Foley C.D."/>
            <person name="Franke A."/>
            <person name="Friedrich D."/>
            <person name="Gadbois L."/>
            <person name="Gearin G."/>
            <person name="Gearin C.R."/>
            <person name="Giannoukos G."/>
            <person name="Goode T."/>
            <person name="Graham J."/>
            <person name="Grandbois E."/>
            <person name="Grewal S."/>
            <person name="Gyaltsen K."/>
            <person name="Hafez N."/>
            <person name="Hagos B."/>
            <person name="Hall J."/>
            <person name="Henson C."/>
            <person name="Hollinger A."/>
            <person name="Honan T."/>
            <person name="Huard M.D."/>
            <person name="Hughes L."/>
            <person name="Hurhula B."/>
            <person name="Husby M.E."/>
            <person name="Kamat A."/>
            <person name="Kanga B."/>
            <person name="Kashin S."/>
            <person name="Khazanovich D."/>
            <person name="Kisner P."/>
            <person name="Lance K."/>
            <person name="Lara M."/>
            <person name="Lee W."/>
            <person name="Lennon N."/>
            <person name="Letendre F."/>
            <person name="LeVine R."/>
            <person name="Lipovsky A."/>
            <person name="Liu X."/>
            <person name="Liu J."/>
            <person name="Liu S."/>
            <person name="Lokyitsang T."/>
            <person name="Lokyitsang Y."/>
            <person name="Lubonja R."/>
            <person name="Lui A."/>
            <person name="MacDonald P."/>
            <person name="Magnisalis V."/>
            <person name="Maru K."/>
            <person name="Matthews C."/>
            <person name="McCusker W."/>
            <person name="McDonough S."/>
            <person name="Mehta T."/>
            <person name="Meldrim J."/>
            <person name="Meneus L."/>
            <person name="Mihai O."/>
            <person name="Mihalev A."/>
            <person name="Mihova T."/>
            <person name="Mittelman R."/>
            <person name="Mlenga V."/>
            <person name="Montmayeur A."/>
            <person name="Mulrain L."/>
            <person name="Navidi A."/>
            <person name="Naylor J."/>
            <person name="Negash T."/>
            <person name="Nguyen T."/>
            <person name="Nguyen N."/>
            <person name="Nicol R."/>
            <person name="Norbu C."/>
            <person name="Norbu N."/>
            <person name="Novod N."/>
            <person name="O'Neill B."/>
            <person name="Osman S."/>
            <person name="Markiewicz E."/>
            <person name="Oyono O.L."/>
            <person name="Patti C."/>
            <person name="Phunkhang P."/>
            <person name="Pierre F."/>
            <person name="Priest M."/>
            <person name="Raghuraman S."/>
            <person name="Rege F."/>
            <person name="Reyes R."/>
            <person name="Rise C."/>
            <person name="Rogov P."/>
            <person name="Ross K."/>
            <person name="Ryan E."/>
            <person name="Settipalli S."/>
            <person name="Shea T."/>
            <person name="Sherpa N."/>
            <person name="Shi L."/>
            <person name="Shih D."/>
            <person name="Sparrow T."/>
            <person name="Spaulding J."/>
            <person name="Stalker J."/>
            <person name="Stange-Thomann N."/>
            <person name="Stavropoulos S."/>
            <person name="Stone C."/>
            <person name="Strader C."/>
            <person name="Tesfaye S."/>
            <person name="Thomson T."/>
            <person name="Thoulutsang Y."/>
            <person name="Thoulutsang D."/>
            <person name="Topham K."/>
            <person name="Topping I."/>
            <person name="Tsamla T."/>
            <person name="Vassiliev H."/>
            <person name="Vo A."/>
            <person name="Wangchuk T."/>
            <person name="Wangdi T."/>
            <person name="Weiand M."/>
            <person name="Wilkinson J."/>
            <person name="Wilson A."/>
            <person name="Yadav S."/>
            <person name="Young G."/>
            <person name="Yu Q."/>
            <person name="Zembek L."/>
            <person name="Zhong D."/>
            <person name="Zimmer A."/>
            <person name="Zwirko Z."/>
            <person name="Jaffe D.B."/>
            <person name="Alvarez P."/>
            <person name="Brockman W."/>
            <person name="Butler J."/>
            <person name="Chin C."/>
            <person name="Gnerre S."/>
            <person name="MacCallum I."/>
            <person name="Graves J.A."/>
            <person name="Ponting C.P."/>
            <person name="Breen M."/>
            <person name="Samollow P.B."/>
            <person name="Lander E.S."/>
            <person name="Lindblad-Toh K."/>
        </authorList>
    </citation>
    <scope>NUCLEOTIDE SEQUENCE [LARGE SCALE GENOMIC DNA]</scope>
</reference>
<dbReference type="InterPro" id="IPR001507">
    <property type="entry name" value="ZP_dom"/>
</dbReference>
<dbReference type="InterPro" id="IPR055356">
    <property type="entry name" value="ZP-N"/>
</dbReference>
<dbReference type="Bgee" id="ENSMODG00000006696">
    <property type="expression patterns" value="Expressed in liver and 5 other cell types or tissues"/>
</dbReference>
<name>F7DH53_MONDO</name>
<feature type="signal peptide" evidence="15">
    <location>
        <begin position="1"/>
        <end position="28"/>
    </location>
</feature>
<dbReference type="Gene3D" id="2.60.40.3210">
    <property type="entry name" value="Zona pellucida, ZP-N domain"/>
    <property type="match status" value="1"/>
</dbReference>
<dbReference type="Ensembl" id="ENSMODT00000008472.4">
    <property type="protein sequence ID" value="ENSMODP00000008306.3"/>
    <property type="gene ID" value="ENSMODG00000006696.4"/>
</dbReference>
<evidence type="ECO:0000256" key="15">
    <source>
        <dbReference type="SAM" id="SignalP"/>
    </source>
</evidence>
<protein>
    <submittedName>
        <fullName evidence="17">Glycoprotein 2</fullName>
    </submittedName>
</protein>
<dbReference type="PROSITE" id="PS00682">
    <property type="entry name" value="ZP_1"/>
    <property type="match status" value="1"/>
</dbReference>
<keyword evidence="13" id="KW-0449">Lipoprotein</keyword>
<dbReference type="FunFam" id="2.60.40.3210:FF:000003">
    <property type="entry name" value="Glycoprotein 2"/>
    <property type="match status" value="1"/>
</dbReference>
<dbReference type="eggNOG" id="ENOG502QT6B">
    <property type="taxonomic scope" value="Eukaryota"/>
</dbReference>
<dbReference type="SMART" id="SM00241">
    <property type="entry name" value="ZP"/>
    <property type="match status" value="1"/>
</dbReference>
<dbReference type="PANTHER" id="PTHR14002">
    <property type="entry name" value="ENDOGLIN/TGF-BETA RECEPTOR TYPE III"/>
    <property type="match status" value="1"/>
</dbReference>
<keyword evidence="8 15" id="KW-0732">Signal</keyword>
<dbReference type="GO" id="GO:1990266">
    <property type="term" value="P:neutrophil migration"/>
    <property type="evidence" value="ECO:0000318"/>
    <property type="project" value="GO_Central"/>
</dbReference>
<keyword evidence="7" id="KW-0336">GPI-anchor</keyword>
<keyword evidence="9" id="KW-0391">Immunity</keyword>
<dbReference type="GeneID" id="100026204"/>
<organism evidence="17 18">
    <name type="scientific">Monodelphis domestica</name>
    <name type="common">Gray short-tailed opossum</name>
    <dbReference type="NCBI Taxonomy" id="13616"/>
    <lineage>
        <taxon>Eukaryota</taxon>
        <taxon>Metazoa</taxon>
        <taxon>Chordata</taxon>
        <taxon>Craniata</taxon>
        <taxon>Vertebrata</taxon>
        <taxon>Euteleostomi</taxon>
        <taxon>Mammalia</taxon>
        <taxon>Metatheria</taxon>
        <taxon>Didelphimorphia</taxon>
        <taxon>Didelphidae</taxon>
        <taxon>Monodelphis</taxon>
    </lineage>
</organism>
<dbReference type="InterPro" id="IPR042235">
    <property type="entry name" value="ZP-C_dom"/>
</dbReference>
<evidence type="ECO:0000313" key="17">
    <source>
        <dbReference type="Ensembl" id="ENSMODP00000008306.3"/>
    </source>
</evidence>
<evidence type="ECO:0000256" key="1">
    <source>
        <dbReference type="ARBA" id="ARBA00004303"/>
    </source>
</evidence>
<sequence length="529" mass="58876">MKRVYLLSAICTYYHFFFLAAVAQKGSADILLSSSYGLECGESGPCFDPCNNHTTLSEPWRSMDQESSKKICDVFKEGWYRFSGPGGVRIPEKCVPVNRCGTDSPMWLNGTHPSKEEGIVSRNACAHWSDNCCLWSTEVKVKACERGFYVYKLNGTPECDLAYCTDPNTTDTTEPETECDLQCPPQEECRVVNGTQGCYCRQDLNISDTASLRPLLHCGANDIKVSLNKCQLERLGFRNGEVIAYLKDSNCTGILEKDEESWLSVVNPTKVGVCGTTLERNTTHAIYKNTLTLAKQFFIIRDDTINIDFQCAYPLDMKVSLQTAMQPIVSSLNISATGSGDFLVRMALFQDQNYTSPYEGSIAVLSIESMLYVGAVLYQGDTSQFNLLLKNCYATPTKDQTDPLKYFIIRNSCPNIYDSTIRVEENGVSTEGRFSVQMFMFAGNHDLVYLHCEVHLCDNVKEKCRPSCSGIQHRSEVTINPAHVLDLGPIARRAGSPSLPEANGVTRPLGFLTFWPGLLLSVLGILLFH</sequence>
<dbReference type="Pfam" id="PF23344">
    <property type="entry name" value="ZP-N"/>
    <property type="match status" value="1"/>
</dbReference>
<evidence type="ECO:0000256" key="11">
    <source>
        <dbReference type="ARBA" id="ARBA00023157"/>
    </source>
</evidence>
<dbReference type="InterPro" id="IPR055355">
    <property type="entry name" value="ZP-C"/>
</dbReference>
<keyword evidence="3" id="KW-1003">Cell membrane</keyword>
<evidence type="ECO:0000256" key="4">
    <source>
        <dbReference type="ARBA" id="ARBA00022525"/>
    </source>
</evidence>
<reference evidence="17" key="2">
    <citation type="submission" date="2025-08" db="UniProtKB">
        <authorList>
            <consortium name="Ensembl"/>
        </authorList>
    </citation>
    <scope>IDENTIFICATION</scope>
</reference>
<keyword evidence="18" id="KW-1185">Reference proteome</keyword>
<dbReference type="Proteomes" id="UP000002280">
    <property type="component" value="Chromosome 6"/>
</dbReference>
<dbReference type="AlphaFoldDB" id="F7DH53"/>
<dbReference type="OMA" id="RCERKAL"/>
<evidence type="ECO:0000256" key="12">
    <source>
        <dbReference type="ARBA" id="ARBA00023180"/>
    </source>
</evidence>
<accession>F7DH53</accession>
<dbReference type="InterPro" id="IPR048290">
    <property type="entry name" value="ZP_chr"/>
</dbReference>
<dbReference type="Pfam" id="PF00100">
    <property type="entry name" value="Zona_pellucida"/>
    <property type="match status" value="1"/>
</dbReference>
<dbReference type="GeneTree" id="ENSGT00940000156742"/>
<dbReference type="PROSITE" id="PS51034">
    <property type="entry name" value="ZP_2"/>
    <property type="match status" value="1"/>
</dbReference>
<reference evidence="17" key="3">
    <citation type="submission" date="2025-09" db="UniProtKB">
        <authorList>
            <consortium name="Ensembl"/>
        </authorList>
    </citation>
    <scope>IDENTIFICATION</scope>
</reference>
<dbReference type="InParanoid" id="F7DH53"/>
<dbReference type="GO" id="GO:0045087">
    <property type="term" value="P:innate immune response"/>
    <property type="evidence" value="ECO:0007669"/>
    <property type="project" value="UniProtKB-KW"/>
</dbReference>
<evidence type="ECO:0000256" key="10">
    <source>
        <dbReference type="ARBA" id="ARBA00023136"/>
    </source>
</evidence>
<evidence type="ECO:0000256" key="3">
    <source>
        <dbReference type="ARBA" id="ARBA00022475"/>
    </source>
</evidence>
<keyword evidence="5" id="KW-0245">EGF-like domain</keyword>
<keyword evidence="11" id="KW-1015">Disulfide bond</keyword>
<dbReference type="RefSeq" id="XP_007498248.1">
    <property type="nucleotide sequence ID" value="XM_007498186.3"/>
</dbReference>
<keyword evidence="10 14" id="KW-0472">Membrane</keyword>
<dbReference type="PRINTS" id="PR00023">
    <property type="entry name" value="ZPELLUCIDA"/>
</dbReference>
<dbReference type="InterPro" id="IPR017977">
    <property type="entry name" value="ZP_dom_CS"/>
</dbReference>
<keyword evidence="4" id="KW-0964">Secreted</keyword>
<evidence type="ECO:0000256" key="9">
    <source>
        <dbReference type="ARBA" id="ARBA00022859"/>
    </source>
</evidence>
<dbReference type="HOGENOM" id="CLU_028679_1_0_1"/>
<evidence type="ECO:0000256" key="14">
    <source>
        <dbReference type="SAM" id="Phobius"/>
    </source>
</evidence>
<evidence type="ECO:0000256" key="5">
    <source>
        <dbReference type="ARBA" id="ARBA00022536"/>
    </source>
</evidence>
<keyword evidence="14" id="KW-1133">Transmembrane helix</keyword>
<keyword evidence="14" id="KW-0812">Transmembrane</keyword>
<dbReference type="STRING" id="13616.ENSMODP00000008306"/>
<evidence type="ECO:0000256" key="8">
    <source>
        <dbReference type="ARBA" id="ARBA00022729"/>
    </source>
</evidence>
<dbReference type="Pfam" id="PF23283">
    <property type="entry name" value="D8C_UMOD"/>
    <property type="match status" value="1"/>
</dbReference>
<dbReference type="RefSeq" id="XP_016279354.1">
    <property type="nucleotide sequence ID" value="XM_016423868.2"/>
</dbReference>
<evidence type="ECO:0000256" key="7">
    <source>
        <dbReference type="ARBA" id="ARBA00022622"/>
    </source>
</evidence>
<evidence type="ECO:0000313" key="18">
    <source>
        <dbReference type="Proteomes" id="UP000002280"/>
    </source>
</evidence>
<gene>
    <name evidence="17" type="primary">GP2</name>
</gene>
<evidence type="ECO:0000259" key="16">
    <source>
        <dbReference type="PROSITE" id="PS51034"/>
    </source>
</evidence>
<dbReference type="KEGG" id="mdo:100026204"/>
<comment type="subcellular location">
    <subcellularLocation>
        <location evidence="1">Apical cell membrane</location>
        <topology evidence="1">Lipid-anchor</topology>
        <topology evidence="1">GPI-anchor</topology>
    </subcellularLocation>
    <subcellularLocation>
        <location evidence="2">Secreted</location>
    </subcellularLocation>
</comment>
<dbReference type="FunFam" id="2.60.40.4100:FF:000001">
    <property type="entry name" value="alpha-tectorin isoform X1"/>
    <property type="match status" value="1"/>
</dbReference>
<dbReference type="PANTHER" id="PTHR14002:SF16">
    <property type="entry name" value="PANCREATIC SECRETORY GRANULE MEMBRANE MAJOR GLYCOPROTEIN GP2"/>
    <property type="match status" value="1"/>
</dbReference>
<dbReference type="InterPro" id="IPR057774">
    <property type="entry name" value="D8C_UMOD/GP2/OIT3-like"/>
</dbReference>
<feature type="chain" id="PRO_5003350268" evidence="15">
    <location>
        <begin position="29"/>
        <end position="529"/>
    </location>
</feature>
<evidence type="ECO:0000256" key="2">
    <source>
        <dbReference type="ARBA" id="ARBA00004613"/>
    </source>
</evidence>
<evidence type="ECO:0000256" key="6">
    <source>
        <dbReference type="ARBA" id="ARBA00022588"/>
    </source>
</evidence>
<dbReference type="GO" id="GO:0009986">
    <property type="term" value="C:cell surface"/>
    <property type="evidence" value="ECO:0000318"/>
    <property type="project" value="GO_Central"/>
</dbReference>
<dbReference type="FunCoup" id="F7DH53">
    <property type="interactions" value="32"/>
</dbReference>
<proteinExistence type="predicted"/>
<keyword evidence="12" id="KW-0325">Glycoprotein</keyword>
<dbReference type="CTD" id="2813"/>
<dbReference type="GO" id="GO:0098552">
    <property type="term" value="C:side of membrane"/>
    <property type="evidence" value="ECO:0007669"/>
    <property type="project" value="UniProtKB-KW"/>
</dbReference>
<dbReference type="Gene3D" id="2.60.40.4100">
    <property type="entry name" value="Zona pellucida, ZP-C domain"/>
    <property type="match status" value="1"/>
</dbReference>